<organism evidence="10 11">
    <name type="scientific">Mollisia scopiformis</name>
    <name type="common">Conifer needle endophyte fungus</name>
    <name type="synonym">Phialocephala scopiformis</name>
    <dbReference type="NCBI Taxonomy" id="149040"/>
    <lineage>
        <taxon>Eukaryota</taxon>
        <taxon>Fungi</taxon>
        <taxon>Dikarya</taxon>
        <taxon>Ascomycota</taxon>
        <taxon>Pezizomycotina</taxon>
        <taxon>Leotiomycetes</taxon>
        <taxon>Helotiales</taxon>
        <taxon>Mollisiaceae</taxon>
        <taxon>Mollisia</taxon>
    </lineage>
</organism>
<dbReference type="InParanoid" id="A0A194WT39"/>
<evidence type="ECO:0000256" key="7">
    <source>
        <dbReference type="ARBA" id="ARBA00022927"/>
    </source>
</evidence>
<keyword evidence="5" id="KW-0732">Signal</keyword>
<evidence type="ECO:0000256" key="9">
    <source>
        <dbReference type="SAM" id="MobiDB-lite"/>
    </source>
</evidence>
<dbReference type="InterPro" id="IPR031884">
    <property type="entry name" value="Sil1_fungi"/>
</dbReference>
<feature type="region of interest" description="Disordered" evidence="9">
    <location>
        <begin position="47"/>
        <end position="71"/>
    </location>
</feature>
<evidence type="ECO:0000256" key="8">
    <source>
        <dbReference type="ARBA" id="ARBA00023010"/>
    </source>
</evidence>
<dbReference type="PANTHER" id="PTHR19316">
    <property type="entry name" value="PROTEIN FOLDING REGULATOR"/>
    <property type="match status" value="1"/>
</dbReference>
<reference evidence="10 11" key="1">
    <citation type="submission" date="2015-10" db="EMBL/GenBank/DDBJ databases">
        <title>Full genome of DAOMC 229536 Phialocephala scopiformis, a fungal endophyte of spruce producing the potent anti-insectan compound rugulosin.</title>
        <authorList>
            <consortium name="DOE Joint Genome Institute"/>
            <person name="Walker A.K."/>
            <person name="Frasz S.L."/>
            <person name="Seifert K.A."/>
            <person name="Miller J.D."/>
            <person name="Mondo S.J."/>
            <person name="Labutti K."/>
            <person name="Lipzen A."/>
            <person name="Dockter R."/>
            <person name="Kennedy M."/>
            <person name="Grigoriev I.V."/>
            <person name="Spatafora J.W."/>
        </authorList>
    </citation>
    <scope>NUCLEOTIDE SEQUENCE [LARGE SCALE GENOMIC DNA]</scope>
    <source>
        <strain evidence="10 11">CBS 120377</strain>
    </source>
</reference>
<dbReference type="GO" id="GO:0000774">
    <property type="term" value="F:adenyl-nucleotide exchange factor activity"/>
    <property type="evidence" value="ECO:0007669"/>
    <property type="project" value="InterPro"/>
</dbReference>
<dbReference type="InterPro" id="IPR011989">
    <property type="entry name" value="ARM-like"/>
</dbReference>
<dbReference type="RefSeq" id="XP_018065481.1">
    <property type="nucleotide sequence ID" value="XM_018217119.1"/>
</dbReference>
<evidence type="ECO:0000256" key="3">
    <source>
        <dbReference type="ARBA" id="ARBA00015352"/>
    </source>
</evidence>
<evidence type="ECO:0000256" key="4">
    <source>
        <dbReference type="ARBA" id="ARBA00022448"/>
    </source>
</evidence>
<evidence type="ECO:0000256" key="5">
    <source>
        <dbReference type="ARBA" id="ARBA00022729"/>
    </source>
</evidence>
<evidence type="ECO:0000256" key="2">
    <source>
        <dbReference type="ARBA" id="ARBA00011799"/>
    </source>
</evidence>
<dbReference type="Gene3D" id="1.25.10.10">
    <property type="entry name" value="Leucine-rich Repeat Variant"/>
    <property type="match status" value="1"/>
</dbReference>
<evidence type="ECO:0000256" key="1">
    <source>
        <dbReference type="ARBA" id="ARBA00010588"/>
    </source>
</evidence>
<dbReference type="STRING" id="149040.A0A194WT39"/>
<sequence length="341" mass="37496">MDIYAGTKEARRNIPMEGEEAAAVEAALSDLPVEQSIVVVDQPVAEEDTKPALRDQVPINPPTFDTAGKILPPPPSADGTEMGTFQKAMLAVKMDARAFDTALDDLMELSHDIYYGLEIAKDGPIVEKLICLTLGSGSEKIPAGKAGREHKAASILASSVQNNPTALKEIVKWGRMVFHPICSEAKKGEKPNFVTTLRTRLGREKDAGALKAKVGAISGLLHDESFRTQFLENSGMELLLAIFLKKGEDFDPVRRKVAQLVTDNFLDEGMGAKVGVWPKMPVTEAKVCKENKERMLEDGCWEYHVGAFGEQKGKLAWVKEFEVLLTEQREKFGDSILDREL</sequence>
<evidence type="ECO:0000313" key="11">
    <source>
        <dbReference type="Proteomes" id="UP000070700"/>
    </source>
</evidence>
<comment type="similarity">
    <text evidence="1">Belongs to the SIL1 family.</text>
</comment>
<dbReference type="GO" id="GO:0005783">
    <property type="term" value="C:endoplasmic reticulum"/>
    <property type="evidence" value="ECO:0007669"/>
    <property type="project" value="InterPro"/>
</dbReference>
<comment type="subunit">
    <text evidence="2">Interacts with KAR2.</text>
</comment>
<accession>A0A194WT39</accession>
<keyword evidence="6" id="KW-0256">Endoplasmic reticulum</keyword>
<dbReference type="EMBL" id="KQ947427">
    <property type="protein sequence ID" value="KUJ11126.1"/>
    <property type="molecule type" value="Genomic_DNA"/>
</dbReference>
<keyword evidence="4" id="KW-0813">Transport</keyword>
<dbReference type="Proteomes" id="UP000070700">
    <property type="component" value="Unassembled WGS sequence"/>
</dbReference>
<dbReference type="GO" id="GO:0015031">
    <property type="term" value="P:protein transport"/>
    <property type="evidence" value="ECO:0007669"/>
    <property type="project" value="UniProtKB-KW"/>
</dbReference>
<protein>
    <recommendedName>
        <fullName evidence="3">Nucleotide exchange factor SIL1</fullName>
    </recommendedName>
</protein>
<dbReference type="KEGG" id="psco:LY89DRAFT_700408"/>
<dbReference type="OrthoDB" id="448649at2759"/>
<evidence type="ECO:0000256" key="6">
    <source>
        <dbReference type="ARBA" id="ARBA00022824"/>
    </source>
</evidence>
<keyword evidence="7" id="KW-0653">Protein transport</keyword>
<dbReference type="Pfam" id="PF16782">
    <property type="entry name" value="SIL1"/>
    <property type="match status" value="1"/>
</dbReference>
<keyword evidence="11" id="KW-1185">Reference proteome</keyword>
<dbReference type="PANTHER" id="PTHR19316:SF18">
    <property type="entry name" value="HSP70-BINDING PROTEIN 1"/>
    <property type="match status" value="1"/>
</dbReference>
<evidence type="ECO:0000313" key="10">
    <source>
        <dbReference type="EMBL" id="KUJ11126.1"/>
    </source>
</evidence>
<proteinExistence type="inferred from homology"/>
<keyword evidence="8" id="KW-0811">Translocation</keyword>
<dbReference type="AlphaFoldDB" id="A0A194WT39"/>
<dbReference type="InterPro" id="IPR050693">
    <property type="entry name" value="Hsp70_NEF-Inhibitors"/>
</dbReference>
<dbReference type="GeneID" id="28826845"/>
<name>A0A194WT39_MOLSC</name>
<gene>
    <name evidence="10" type="ORF">LY89DRAFT_700408</name>
</gene>